<reference evidence="1 2" key="1">
    <citation type="journal article" date="2023" name="Science">
        <title>Complex scaffold remodeling in plant triterpene biosynthesis.</title>
        <authorList>
            <person name="De La Pena R."/>
            <person name="Hodgson H."/>
            <person name="Liu J.C."/>
            <person name="Stephenson M.J."/>
            <person name="Martin A.C."/>
            <person name="Owen C."/>
            <person name="Harkess A."/>
            <person name="Leebens-Mack J."/>
            <person name="Jimenez L.E."/>
            <person name="Osbourn A."/>
            <person name="Sattely E.S."/>
        </authorList>
    </citation>
    <scope>NUCLEOTIDE SEQUENCE [LARGE SCALE GENOMIC DNA]</scope>
    <source>
        <strain evidence="2">cv. JPN11</strain>
        <tissue evidence="1">Leaf</tissue>
    </source>
</reference>
<proteinExistence type="predicted"/>
<comment type="caution">
    <text evidence="1">The sequence shown here is derived from an EMBL/GenBank/DDBJ whole genome shotgun (WGS) entry which is preliminary data.</text>
</comment>
<gene>
    <name evidence="1" type="ORF">OWV82_007540</name>
</gene>
<dbReference type="EMBL" id="CM051397">
    <property type="protein sequence ID" value="KAJ4719584.1"/>
    <property type="molecule type" value="Genomic_DNA"/>
</dbReference>
<protein>
    <submittedName>
        <fullName evidence="1">Nodulation-signaling pathway protein isoform 2</fullName>
    </submittedName>
</protein>
<keyword evidence="2" id="KW-1185">Reference proteome</keyword>
<dbReference type="Proteomes" id="UP001164539">
    <property type="component" value="Chromosome 4"/>
</dbReference>
<name>A0ACC1Y927_MELAZ</name>
<evidence type="ECO:0000313" key="1">
    <source>
        <dbReference type="EMBL" id="KAJ4719584.1"/>
    </source>
</evidence>
<evidence type="ECO:0000313" key="2">
    <source>
        <dbReference type="Proteomes" id="UP001164539"/>
    </source>
</evidence>
<organism evidence="1 2">
    <name type="scientific">Melia azedarach</name>
    <name type="common">Chinaberry tree</name>
    <dbReference type="NCBI Taxonomy" id="155640"/>
    <lineage>
        <taxon>Eukaryota</taxon>
        <taxon>Viridiplantae</taxon>
        <taxon>Streptophyta</taxon>
        <taxon>Embryophyta</taxon>
        <taxon>Tracheophyta</taxon>
        <taxon>Spermatophyta</taxon>
        <taxon>Magnoliopsida</taxon>
        <taxon>eudicotyledons</taxon>
        <taxon>Gunneridae</taxon>
        <taxon>Pentapetalae</taxon>
        <taxon>rosids</taxon>
        <taxon>malvids</taxon>
        <taxon>Sapindales</taxon>
        <taxon>Meliaceae</taxon>
        <taxon>Melia</taxon>
    </lineage>
</organism>
<sequence length="303" mass="33502">MSGFGYGYRGYPTYNALAPPPDTWSKTSYAPDHVCKPVIVDADGRKHPIVYNPGYNTGTTVTKTETVVEQHVHSSFGPEYKHSSHTKVEPLNHHGHVEDNWHKPSSPVHDRPHKVDEFLTKVQTEVSQPKKFGPPSPYWRQSPNSTGYHGHGTTGYGDYSKDWHKPSGNTIRNGDHHGHYQNNGSQVEPTLITSGGWARPSRSGWAVPPDASLSRPTNDIGAAVEFLKEVAKPSSVTTSPHTRFTVPITTGQKKDGYGETIDSREASKRYGNFPPSFQSEEPYTKTIDSREAARKYKGAAVPV</sequence>
<accession>A0ACC1Y927</accession>